<dbReference type="CDD" id="cd18794">
    <property type="entry name" value="SF2_C_RecQ"/>
    <property type="match status" value="1"/>
</dbReference>
<dbReference type="InterPro" id="IPR002464">
    <property type="entry name" value="DNA/RNA_helicase_DEAH_CS"/>
</dbReference>
<dbReference type="EC" id="5.6.2.4" evidence="8"/>
<evidence type="ECO:0000259" key="10">
    <source>
        <dbReference type="PROSITE" id="PS51194"/>
    </source>
</evidence>
<dbReference type="PROSITE" id="PS51192">
    <property type="entry name" value="HELICASE_ATP_BIND_1"/>
    <property type="match status" value="1"/>
</dbReference>
<evidence type="ECO:0000256" key="8">
    <source>
        <dbReference type="ARBA" id="ARBA00034808"/>
    </source>
</evidence>
<sequence>MDEVTIQRGLSTHFKFEEFKSELQKNAVVEICQRKNDVLVSMPTGSGKSLCYQLPAVLHSDKITIVFSPLLALIKDQIDHLLALKIRAASLNSKITKPEREMIIADLKSTSPNTRLLYVTPEQAATTTFKVLYNNLHNFNKLAYLVVDEAHCVSEWGHDFRPHYLKLGELRDNCNVPCIALTATASAEVTKDIISNLRLSKDHRTFKTSCFRSNLFYDVFYPNMLEDPYKHLRNFIHECLKMKEEESLPKHKKSCGIIYCRTREQTEVLMERLNKLGIKTLCYHAGLKTHERLEFQDKWQNGDVPVICATISFGMGVDKATVRFVVHWGVPKDPASYYQESGRAGRDGKPSKCRVYYNRSDSKAVEFHLSQDLGRAGSKESRKKES</sequence>
<dbReference type="EMBL" id="JAPWTJ010000635">
    <property type="protein sequence ID" value="KAJ8976756.1"/>
    <property type="molecule type" value="Genomic_DNA"/>
</dbReference>
<comment type="catalytic activity">
    <reaction evidence="7">
        <text>Couples ATP hydrolysis with the unwinding of duplex DNA by translocating in the 3'-5' direction.</text>
        <dbReference type="EC" id="5.6.2.4"/>
    </reaction>
</comment>
<evidence type="ECO:0000256" key="3">
    <source>
        <dbReference type="ARBA" id="ARBA00022801"/>
    </source>
</evidence>
<feature type="domain" description="Helicase C-terminal" evidence="10">
    <location>
        <begin position="234"/>
        <end position="386"/>
    </location>
</feature>
<gene>
    <name evidence="11" type="ORF">NQ317_019419</name>
</gene>
<name>A0ABQ9JEV6_9CUCU</name>
<dbReference type="PANTHER" id="PTHR13710:SF152">
    <property type="entry name" value="ATP-DEPENDENT DNA HELICASE Q5"/>
    <property type="match status" value="1"/>
</dbReference>
<dbReference type="Proteomes" id="UP001162164">
    <property type="component" value="Unassembled WGS sequence"/>
</dbReference>
<dbReference type="InterPro" id="IPR011545">
    <property type="entry name" value="DEAD/DEAH_box_helicase_dom"/>
</dbReference>
<evidence type="ECO:0000256" key="2">
    <source>
        <dbReference type="ARBA" id="ARBA00022741"/>
    </source>
</evidence>
<dbReference type="InterPro" id="IPR014001">
    <property type="entry name" value="Helicase_ATP-bd"/>
</dbReference>
<keyword evidence="2" id="KW-0547">Nucleotide-binding</keyword>
<keyword evidence="3" id="KW-0378">Hydrolase</keyword>
<accession>A0ABQ9JEV6</accession>
<evidence type="ECO:0000259" key="9">
    <source>
        <dbReference type="PROSITE" id="PS51192"/>
    </source>
</evidence>
<dbReference type="Gene3D" id="3.40.50.300">
    <property type="entry name" value="P-loop containing nucleotide triphosphate hydrolases"/>
    <property type="match status" value="2"/>
</dbReference>
<evidence type="ECO:0000313" key="11">
    <source>
        <dbReference type="EMBL" id="KAJ8976756.1"/>
    </source>
</evidence>
<comment type="caution">
    <text evidence="11">The sequence shown here is derived from an EMBL/GenBank/DDBJ whole genome shotgun (WGS) entry which is preliminary data.</text>
</comment>
<dbReference type="InterPro" id="IPR001650">
    <property type="entry name" value="Helicase_C-like"/>
</dbReference>
<feature type="domain" description="Helicase ATP-binding" evidence="9">
    <location>
        <begin position="29"/>
        <end position="203"/>
    </location>
</feature>
<dbReference type="InterPro" id="IPR027417">
    <property type="entry name" value="P-loop_NTPase"/>
</dbReference>
<dbReference type="Pfam" id="PF00270">
    <property type="entry name" value="DEAD"/>
    <property type="match status" value="1"/>
</dbReference>
<reference evidence="11" key="1">
    <citation type="journal article" date="2023" name="Insect Mol. Biol.">
        <title>Genome sequencing provides insights into the evolution of gene families encoding plant cell wall-degrading enzymes in longhorned beetles.</title>
        <authorList>
            <person name="Shin N.R."/>
            <person name="Okamura Y."/>
            <person name="Kirsch R."/>
            <person name="Pauchet Y."/>
        </authorList>
    </citation>
    <scope>NUCLEOTIDE SEQUENCE</scope>
    <source>
        <strain evidence="11">MMC_N1</strain>
    </source>
</reference>
<dbReference type="Pfam" id="PF00271">
    <property type="entry name" value="Helicase_C"/>
    <property type="match status" value="1"/>
</dbReference>
<evidence type="ECO:0000256" key="4">
    <source>
        <dbReference type="ARBA" id="ARBA00022806"/>
    </source>
</evidence>
<dbReference type="SMART" id="SM00490">
    <property type="entry name" value="HELICc"/>
    <property type="match status" value="1"/>
</dbReference>
<evidence type="ECO:0000256" key="1">
    <source>
        <dbReference type="ARBA" id="ARBA00005446"/>
    </source>
</evidence>
<keyword evidence="5" id="KW-0067">ATP-binding</keyword>
<evidence type="ECO:0000256" key="5">
    <source>
        <dbReference type="ARBA" id="ARBA00022840"/>
    </source>
</evidence>
<evidence type="ECO:0000313" key="12">
    <source>
        <dbReference type="Proteomes" id="UP001162164"/>
    </source>
</evidence>
<dbReference type="InterPro" id="IPR004589">
    <property type="entry name" value="DNA_helicase_ATP-dep_RecQ"/>
</dbReference>
<dbReference type="PROSITE" id="PS00690">
    <property type="entry name" value="DEAH_ATP_HELICASE"/>
    <property type="match status" value="1"/>
</dbReference>
<dbReference type="NCBIfam" id="TIGR00614">
    <property type="entry name" value="recQ_fam"/>
    <property type="match status" value="1"/>
</dbReference>
<dbReference type="PROSITE" id="PS51194">
    <property type="entry name" value="HELICASE_CTER"/>
    <property type="match status" value="1"/>
</dbReference>
<protein>
    <recommendedName>
        <fullName evidence="8">DNA 3'-5' helicase</fullName>
        <ecNumber evidence="8">5.6.2.4</ecNumber>
    </recommendedName>
</protein>
<dbReference type="PANTHER" id="PTHR13710">
    <property type="entry name" value="DNA HELICASE RECQ FAMILY MEMBER"/>
    <property type="match status" value="1"/>
</dbReference>
<dbReference type="SMART" id="SM00487">
    <property type="entry name" value="DEXDc"/>
    <property type="match status" value="1"/>
</dbReference>
<proteinExistence type="inferred from homology"/>
<evidence type="ECO:0000256" key="7">
    <source>
        <dbReference type="ARBA" id="ARBA00034617"/>
    </source>
</evidence>
<comment type="similarity">
    <text evidence="1">Belongs to the helicase family. RecQ subfamily.</text>
</comment>
<keyword evidence="4" id="KW-0347">Helicase</keyword>
<keyword evidence="6" id="KW-0238">DNA-binding</keyword>
<organism evidence="11 12">
    <name type="scientific">Molorchus minor</name>
    <dbReference type="NCBI Taxonomy" id="1323400"/>
    <lineage>
        <taxon>Eukaryota</taxon>
        <taxon>Metazoa</taxon>
        <taxon>Ecdysozoa</taxon>
        <taxon>Arthropoda</taxon>
        <taxon>Hexapoda</taxon>
        <taxon>Insecta</taxon>
        <taxon>Pterygota</taxon>
        <taxon>Neoptera</taxon>
        <taxon>Endopterygota</taxon>
        <taxon>Coleoptera</taxon>
        <taxon>Polyphaga</taxon>
        <taxon>Cucujiformia</taxon>
        <taxon>Chrysomeloidea</taxon>
        <taxon>Cerambycidae</taxon>
        <taxon>Lamiinae</taxon>
        <taxon>Monochamini</taxon>
        <taxon>Molorchus</taxon>
    </lineage>
</organism>
<dbReference type="SUPFAM" id="SSF52540">
    <property type="entry name" value="P-loop containing nucleoside triphosphate hydrolases"/>
    <property type="match status" value="1"/>
</dbReference>
<evidence type="ECO:0000256" key="6">
    <source>
        <dbReference type="ARBA" id="ARBA00023125"/>
    </source>
</evidence>
<keyword evidence="12" id="KW-1185">Reference proteome</keyword>